<organism evidence="2 3">
    <name type="scientific">Deinococcus malanensis</name>
    <dbReference type="NCBI Taxonomy" id="1706855"/>
    <lineage>
        <taxon>Bacteria</taxon>
        <taxon>Thermotogati</taxon>
        <taxon>Deinococcota</taxon>
        <taxon>Deinococci</taxon>
        <taxon>Deinococcales</taxon>
        <taxon>Deinococcaceae</taxon>
        <taxon>Deinococcus</taxon>
    </lineage>
</organism>
<evidence type="ECO:0000313" key="2">
    <source>
        <dbReference type="EMBL" id="GGK11879.1"/>
    </source>
</evidence>
<evidence type="ECO:0008006" key="4">
    <source>
        <dbReference type="Google" id="ProtNLM"/>
    </source>
</evidence>
<feature type="signal peptide" evidence="1">
    <location>
        <begin position="1"/>
        <end position="25"/>
    </location>
</feature>
<sequence>MRRILHTFCLAVIGLGLSLSPLALAGISVQEVPTLPLAPQTPLVKYCAVQIIRDNALIFAYKPVIRLHPSCSRRAQARVRKSSTLNTRRNGAPYQPIRPEKGAWTVTASGTTIPNRDLWTTWSWRWEYWDGTHWRPAEVL</sequence>
<dbReference type="Proteomes" id="UP000647587">
    <property type="component" value="Unassembled WGS sequence"/>
</dbReference>
<dbReference type="EMBL" id="BMPP01000001">
    <property type="protein sequence ID" value="GGK11879.1"/>
    <property type="molecule type" value="Genomic_DNA"/>
</dbReference>
<keyword evidence="1" id="KW-0732">Signal</keyword>
<evidence type="ECO:0000313" key="3">
    <source>
        <dbReference type="Proteomes" id="UP000647587"/>
    </source>
</evidence>
<accession>A0ABQ2EJL3</accession>
<gene>
    <name evidence="2" type="ORF">GCM10008955_01410</name>
</gene>
<keyword evidence="3" id="KW-1185">Reference proteome</keyword>
<comment type="caution">
    <text evidence="2">The sequence shown here is derived from an EMBL/GenBank/DDBJ whole genome shotgun (WGS) entry which is preliminary data.</text>
</comment>
<reference evidence="3" key="1">
    <citation type="journal article" date="2019" name="Int. J. Syst. Evol. Microbiol.">
        <title>The Global Catalogue of Microorganisms (GCM) 10K type strain sequencing project: providing services to taxonomists for standard genome sequencing and annotation.</title>
        <authorList>
            <consortium name="The Broad Institute Genomics Platform"/>
            <consortium name="The Broad Institute Genome Sequencing Center for Infectious Disease"/>
            <person name="Wu L."/>
            <person name="Ma J."/>
        </authorList>
    </citation>
    <scope>NUCLEOTIDE SEQUENCE [LARGE SCALE GENOMIC DNA]</scope>
    <source>
        <strain evidence="3">JCM 30331</strain>
    </source>
</reference>
<dbReference type="RefSeq" id="WP_189003590.1">
    <property type="nucleotide sequence ID" value="NZ_BMPP01000001.1"/>
</dbReference>
<proteinExistence type="predicted"/>
<feature type="chain" id="PRO_5046776023" description="Secreted protein" evidence="1">
    <location>
        <begin position="26"/>
        <end position="140"/>
    </location>
</feature>
<name>A0ABQ2EJL3_9DEIO</name>
<protein>
    <recommendedName>
        <fullName evidence="4">Secreted protein</fullName>
    </recommendedName>
</protein>
<evidence type="ECO:0000256" key="1">
    <source>
        <dbReference type="SAM" id="SignalP"/>
    </source>
</evidence>